<comment type="caution">
    <text evidence="1">The sequence shown here is derived from an EMBL/GenBank/DDBJ whole genome shotgun (WGS) entry which is preliminary data.</text>
</comment>
<sequence length="67" mass="7447">MRNVFYGAALGTTSAEMGTQTVGGVGIVGVFCSYEYRYDDNDWVLDTTAMDCSLRCRHRRCSIELAL</sequence>
<dbReference type="AlphaFoldDB" id="A0A9P3GXB0"/>
<dbReference type="EMBL" id="BPQB01000154">
    <property type="protein sequence ID" value="GJF00441.1"/>
    <property type="molecule type" value="Genomic_DNA"/>
</dbReference>
<gene>
    <name evidence="1" type="ORF">PsYK624_167290</name>
</gene>
<proteinExistence type="predicted"/>
<name>A0A9P3GXB0_9APHY</name>
<dbReference type="Proteomes" id="UP000703269">
    <property type="component" value="Unassembled WGS sequence"/>
</dbReference>
<organism evidence="1 2">
    <name type="scientific">Phanerochaete sordida</name>
    <dbReference type="NCBI Taxonomy" id="48140"/>
    <lineage>
        <taxon>Eukaryota</taxon>
        <taxon>Fungi</taxon>
        <taxon>Dikarya</taxon>
        <taxon>Basidiomycota</taxon>
        <taxon>Agaricomycotina</taxon>
        <taxon>Agaricomycetes</taxon>
        <taxon>Polyporales</taxon>
        <taxon>Phanerochaetaceae</taxon>
        <taxon>Phanerochaete</taxon>
    </lineage>
</organism>
<evidence type="ECO:0000313" key="2">
    <source>
        <dbReference type="Proteomes" id="UP000703269"/>
    </source>
</evidence>
<accession>A0A9P3GXB0</accession>
<evidence type="ECO:0000313" key="1">
    <source>
        <dbReference type="EMBL" id="GJF00441.1"/>
    </source>
</evidence>
<protein>
    <submittedName>
        <fullName evidence="1">Uncharacterized protein</fullName>
    </submittedName>
</protein>
<reference evidence="1 2" key="1">
    <citation type="submission" date="2021-08" db="EMBL/GenBank/DDBJ databases">
        <title>Draft Genome Sequence of Phanerochaete sordida strain YK-624.</title>
        <authorList>
            <person name="Mori T."/>
            <person name="Dohra H."/>
            <person name="Suzuki T."/>
            <person name="Kawagishi H."/>
            <person name="Hirai H."/>
        </authorList>
    </citation>
    <scope>NUCLEOTIDE SEQUENCE [LARGE SCALE GENOMIC DNA]</scope>
    <source>
        <strain evidence="1 2">YK-624</strain>
    </source>
</reference>
<keyword evidence="2" id="KW-1185">Reference proteome</keyword>